<dbReference type="Proteomes" id="UP001642260">
    <property type="component" value="Unassembled WGS sequence"/>
</dbReference>
<name>A0ABC8IZA2_ERUVS</name>
<comment type="caution">
    <text evidence="2">The sequence shown here is derived from an EMBL/GenBank/DDBJ whole genome shotgun (WGS) entry which is preliminary data.</text>
</comment>
<gene>
    <name evidence="2" type="ORF">ERUC_LOCUS4396</name>
</gene>
<evidence type="ECO:0000256" key="1">
    <source>
        <dbReference type="SAM" id="MobiDB-lite"/>
    </source>
</evidence>
<sequence>MQERFRCISSENLVKTMVSKVVMHTNQDPDGYKHILKSITGSTEKGILALVAFCFSSSKAPALKVSEQIEIKVWELTREKERIIGEKKHRRRSQSSHRSLHLRLCCNGLPHRSILSHQRKGCVSSPSNQRARHRRLRELLTVDSESSSPSTPRARHRMPRRGAAVSISRVF</sequence>
<protein>
    <submittedName>
        <fullName evidence="2">Uncharacterized protein</fullName>
    </submittedName>
</protein>
<feature type="region of interest" description="Disordered" evidence="1">
    <location>
        <begin position="140"/>
        <end position="171"/>
    </location>
</feature>
<dbReference type="EMBL" id="CAKOAT010064043">
    <property type="protein sequence ID" value="CAH8306269.1"/>
    <property type="molecule type" value="Genomic_DNA"/>
</dbReference>
<proteinExistence type="predicted"/>
<evidence type="ECO:0000313" key="2">
    <source>
        <dbReference type="EMBL" id="CAH8306269.1"/>
    </source>
</evidence>
<keyword evidence="3" id="KW-1185">Reference proteome</keyword>
<accession>A0ABC8IZA2</accession>
<organism evidence="2 3">
    <name type="scientific">Eruca vesicaria subsp. sativa</name>
    <name type="common">Garden rocket</name>
    <name type="synonym">Eruca sativa</name>
    <dbReference type="NCBI Taxonomy" id="29727"/>
    <lineage>
        <taxon>Eukaryota</taxon>
        <taxon>Viridiplantae</taxon>
        <taxon>Streptophyta</taxon>
        <taxon>Embryophyta</taxon>
        <taxon>Tracheophyta</taxon>
        <taxon>Spermatophyta</taxon>
        <taxon>Magnoliopsida</taxon>
        <taxon>eudicotyledons</taxon>
        <taxon>Gunneridae</taxon>
        <taxon>Pentapetalae</taxon>
        <taxon>rosids</taxon>
        <taxon>malvids</taxon>
        <taxon>Brassicales</taxon>
        <taxon>Brassicaceae</taxon>
        <taxon>Brassiceae</taxon>
        <taxon>Eruca</taxon>
    </lineage>
</organism>
<evidence type="ECO:0000313" key="3">
    <source>
        <dbReference type="Proteomes" id="UP001642260"/>
    </source>
</evidence>
<dbReference type="AlphaFoldDB" id="A0ABC8IZA2"/>
<reference evidence="2 3" key="1">
    <citation type="submission" date="2022-03" db="EMBL/GenBank/DDBJ databases">
        <authorList>
            <person name="Macdonald S."/>
            <person name="Ahmed S."/>
            <person name="Newling K."/>
        </authorList>
    </citation>
    <scope>NUCLEOTIDE SEQUENCE [LARGE SCALE GENOMIC DNA]</scope>
</reference>